<organism evidence="1 2">
    <name type="scientific">Chlorobium limicola</name>
    <dbReference type="NCBI Taxonomy" id="1092"/>
    <lineage>
        <taxon>Bacteria</taxon>
        <taxon>Pseudomonadati</taxon>
        <taxon>Chlorobiota</taxon>
        <taxon>Chlorobiia</taxon>
        <taxon>Chlorobiales</taxon>
        <taxon>Chlorobiaceae</taxon>
        <taxon>Chlorobium/Pelodictyon group</taxon>
        <taxon>Chlorobium</taxon>
    </lineage>
</organism>
<evidence type="ECO:0000313" key="2">
    <source>
        <dbReference type="Proteomes" id="UP000053937"/>
    </source>
</evidence>
<reference evidence="1 2" key="1">
    <citation type="submission" date="2015-10" db="EMBL/GenBank/DDBJ databases">
        <title>Draft Genome Sequence of Chlorobium limicola strain Frasassi Growing under Artificial Lighting in the Frasassi Cave System.</title>
        <authorList>
            <person name="Mansor M."/>
            <person name="Macalady J."/>
        </authorList>
    </citation>
    <scope>NUCLEOTIDE SEQUENCE [LARGE SCALE GENOMIC DNA]</scope>
    <source>
        <strain evidence="1 2">Frasassi</strain>
    </source>
</reference>
<dbReference type="AlphaFoldDB" id="A0A124G9Y9"/>
<dbReference type="EMBL" id="LMBR01000088">
    <property type="protein sequence ID" value="KUL30592.1"/>
    <property type="molecule type" value="Genomic_DNA"/>
</dbReference>
<sequence>MFQQQIYAQFLKQHAKGKYTVDFQDTELSNALLGKANINYDNIANYTKADIAKQLGVDAVISGTIKRSKPMSGAGAVVMGLLGGFWGSTNRVDVTLNIHDGKNSDLLWKYDHEASGSIGSSSEGLAKSLMQGISKDFPYKKDKDKP</sequence>
<gene>
    <name evidence="1" type="ORF">ASB62_03950</name>
</gene>
<evidence type="ECO:0000313" key="1">
    <source>
        <dbReference type="EMBL" id="KUL30592.1"/>
    </source>
</evidence>
<proteinExistence type="predicted"/>
<comment type="caution">
    <text evidence="1">The sequence shown here is derived from an EMBL/GenBank/DDBJ whole genome shotgun (WGS) entry which is preliminary data.</text>
</comment>
<dbReference type="Proteomes" id="UP000053937">
    <property type="component" value="Unassembled WGS sequence"/>
</dbReference>
<dbReference type="Gene3D" id="3.40.50.10610">
    <property type="entry name" value="ABC-type transport auxiliary lipoprotein component"/>
    <property type="match status" value="1"/>
</dbReference>
<evidence type="ECO:0008006" key="3">
    <source>
        <dbReference type="Google" id="ProtNLM"/>
    </source>
</evidence>
<keyword evidence="2" id="KW-1185">Reference proteome</keyword>
<name>A0A124G9Y9_CHLLI</name>
<accession>A0A124G9Y9</accession>
<protein>
    <recommendedName>
        <fullName evidence="3">DUF4410 domain-containing protein</fullName>
    </recommendedName>
</protein>